<dbReference type="PANTHER" id="PTHR36179">
    <property type="entry name" value="LUD_DOM DOMAIN-CONTAINING PROTEIN"/>
    <property type="match status" value="1"/>
</dbReference>
<dbReference type="PANTHER" id="PTHR36179:SF2">
    <property type="entry name" value="LUD DOMAIN-CONTAINING PROTEIN"/>
    <property type="match status" value="1"/>
</dbReference>
<feature type="domain" description="LUD" evidence="1">
    <location>
        <begin position="12"/>
        <end position="180"/>
    </location>
</feature>
<protein>
    <recommendedName>
        <fullName evidence="1">LUD domain-containing protein</fullName>
    </recommendedName>
</protein>
<dbReference type="Proteomes" id="UP000177941">
    <property type="component" value="Unassembled WGS sequence"/>
</dbReference>
<dbReference type="InterPro" id="IPR003741">
    <property type="entry name" value="LUD_dom"/>
</dbReference>
<dbReference type="Gene3D" id="3.40.50.10420">
    <property type="entry name" value="NagB/RpiA/CoA transferase-like"/>
    <property type="match status" value="1"/>
</dbReference>
<dbReference type="AlphaFoldDB" id="A0A1G1X9U5"/>
<evidence type="ECO:0000259" key="1">
    <source>
        <dbReference type="Pfam" id="PF02589"/>
    </source>
</evidence>
<organism evidence="2 3">
    <name type="scientific">Candidatus Andersenbacteria bacterium RIFCSPHIGHO2_12_FULL_45_11b</name>
    <dbReference type="NCBI Taxonomy" id="1797282"/>
    <lineage>
        <taxon>Bacteria</taxon>
        <taxon>Candidatus Anderseniibacteriota</taxon>
    </lineage>
</organism>
<accession>A0A1G1X9U5</accession>
<dbReference type="EMBL" id="MHHS01000031">
    <property type="protein sequence ID" value="OGY36651.1"/>
    <property type="molecule type" value="Genomic_DNA"/>
</dbReference>
<evidence type="ECO:0000313" key="3">
    <source>
        <dbReference type="Proteomes" id="UP000177941"/>
    </source>
</evidence>
<sequence length="205" mass="22718">MNYTTLASQEQITETIKNLETHNINAFLVHTGSDALAKIKEMIPAGMSVMNGSSVTLETIGYIDYLKSGQHGWNNLHAGILAQQDKAKQGELRKQAVLSDYYLGSVHALSETGEFLVASNTGSQLPHIVFTSKNLIFVVGAQKIVSSLAKGFQRLEEYVVPLEDKHMMEKYNAHTYPSKIVVFKRESPTSDRTVTVIIVNEKLGY</sequence>
<evidence type="ECO:0000313" key="2">
    <source>
        <dbReference type="EMBL" id="OGY36651.1"/>
    </source>
</evidence>
<name>A0A1G1X9U5_9BACT</name>
<gene>
    <name evidence="2" type="ORF">A3E36_04455</name>
</gene>
<dbReference type="InterPro" id="IPR024185">
    <property type="entry name" value="FTHF_cligase-like_sf"/>
</dbReference>
<dbReference type="Pfam" id="PF02589">
    <property type="entry name" value="LUD_dom"/>
    <property type="match status" value="1"/>
</dbReference>
<reference evidence="2 3" key="1">
    <citation type="journal article" date="2016" name="Nat. Commun.">
        <title>Thousands of microbial genomes shed light on interconnected biogeochemical processes in an aquifer system.</title>
        <authorList>
            <person name="Anantharaman K."/>
            <person name="Brown C.T."/>
            <person name="Hug L.A."/>
            <person name="Sharon I."/>
            <person name="Castelle C.J."/>
            <person name="Probst A.J."/>
            <person name="Thomas B.C."/>
            <person name="Singh A."/>
            <person name="Wilkins M.J."/>
            <person name="Karaoz U."/>
            <person name="Brodie E.L."/>
            <person name="Williams K.H."/>
            <person name="Hubbard S.S."/>
            <person name="Banfield J.F."/>
        </authorList>
    </citation>
    <scope>NUCLEOTIDE SEQUENCE [LARGE SCALE GENOMIC DNA]</scope>
</reference>
<comment type="caution">
    <text evidence="2">The sequence shown here is derived from an EMBL/GenBank/DDBJ whole genome shotgun (WGS) entry which is preliminary data.</text>
</comment>
<proteinExistence type="predicted"/>